<evidence type="ECO:0000313" key="11">
    <source>
        <dbReference type="EMBL" id="EEO27393.1"/>
    </source>
</evidence>
<evidence type="ECO:0000256" key="2">
    <source>
        <dbReference type="ARBA" id="ARBA00008537"/>
    </source>
</evidence>
<feature type="domain" description="Major facilitator superfamily (MFS) profile" evidence="10">
    <location>
        <begin position="29"/>
        <end position="512"/>
    </location>
</feature>
<dbReference type="InterPro" id="IPR020846">
    <property type="entry name" value="MFS_dom"/>
</dbReference>
<feature type="transmembrane region" description="Helical" evidence="9">
    <location>
        <begin position="286"/>
        <end position="304"/>
    </location>
</feature>
<gene>
    <name evidence="11" type="ORF">OFAG_00546</name>
</gene>
<keyword evidence="12" id="KW-1185">Reference proteome</keyword>
<feature type="transmembrane region" description="Helical" evidence="9">
    <location>
        <begin position="124"/>
        <end position="144"/>
    </location>
</feature>
<comment type="caution">
    <text evidence="11">The sequence shown here is derived from an EMBL/GenBank/DDBJ whole genome shotgun (WGS) entry which is preliminary data.</text>
</comment>
<dbReference type="HOGENOM" id="CLU_000960_28_0_4"/>
<feature type="transmembrane region" description="Helical" evidence="9">
    <location>
        <begin position="324"/>
        <end position="342"/>
    </location>
</feature>
<keyword evidence="5 9" id="KW-0812">Transmembrane</keyword>
<dbReference type="Gene3D" id="1.20.1720.10">
    <property type="entry name" value="Multidrug resistance protein D"/>
    <property type="match status" value="1"/>
</dbReference>
<dbReference type="GO" id="GO:0022857">
    <property type="term" value="F:transmembrane transporter activity"/>
    <property type="evidence" value="ECO:0007669"/>
    <property type="project" value="InterPro"/>
</dbReference>
<dbReference type="eggNOG" id="COG2814">
    <property type="taxonomic scope" value="Bacteria"/>
</dbReference>
<dbReference type="InterPro" id="IPR036259">
    <property type="entry name" value="MFS_trans_sf"/>
</dbReference>
<evidence type="ECO:0000256" key="8">
    <source>
        <dbReference type="SAM" id="MobiDB-lite"/>
    </source>
</evidence>
<dbReference type="InterPro" id="IPR011701">
    <property type="entry name" value="MFS"/>
</dbReference>
<dbReference type="CDD" id="cd17503">
    <property type="entry name" value="MFS_LmrB_MDR_like"/>
    <property type="match status" value="1"/>
</dbReference>
<dbReference type="SUPFAM" id="SSF103473">
    <property type="entry name" value="MFS general substrate transporter"/>
    <property type="match status" value="1"/>
</dbReference>
<feature type="transmembrane region" description="Helical" evidence="9">
    <location>
        <begin position="181"/>
        <end position="203"/>
    </location>
</feature>
<dbReference type="Gene3D" id="1.20.1250.20">
    <property type="entry name" value="MFS general substrate transporter like domains"/>
    <property type="match status" value="1"/>
</dbReference>
<accession>C3X2F7</accession>
<organism evidence="11 12">
    <name type="scientific">Oxalobacter paraformigenes</name>
    <dbReference type="NCBI Taxonomy" id="556268"/>
    <lineage>
        <taxon>Bacteria</taxon>
        <taxon>Pseudomonadati</taxon>
        <taxon>Pseudomonadota</taxon>
        <taxon>Betaproteobacteria</taxon>
        <taxon>Burkholderiales</taxon>
        <taxon>Oxalobacteraceae</taxon>
        <taxon>Oxalobacter</taxon>
    </lineage>
</organism>
<feature type="transmembrane region" description="Helical" evidence="9">
    <location>
        <begin position="215"/>
        <end position="234"/>
    </location>
</feature>
<feature type="transmembrane region" description="Helical" evidence="9">
    <location>
        <begin position="374"/>
        <end position="400"/>
    </location>
</feature>
<evidence type="ECO:0000256" key="9">
    <source>
        <dbReference type="SAM" id="Phobius"/>
    </source>
</evidence>
<evidence type="ECO:0000256" key="3">
    <source>
        <dbReference type="ARBA" id="ARBA00022448"/>
    </source>
</evidence>
<evidence type="ECO:0000256" key="6">
    <source>
        <dbReference type="ARBA" id="ARBA00022989"/>
    </source>
</evidence>
<evidence type="ECO:0000256" key="7">
    <source>
        <dbReference type="ARBA" id="ARBA00023136"/>
    </source>
</evidence>
<feature type="transmembrane region" description="Helical" evidence="9">
    <location>
        <begin position="95"/>
        <end position="118"/>
    </location>
</feature>
<sequence length="530" mass="57456">MATGTSTPSISALNTEFNQPLKGNMLWFAAILLSGANFIAVLDMTIANVSVSSIAGNLGVTTSQGTWVITSYAVAEAITVPLTGWLAARFGAVRVFCCAMACFGVCSAMCGFANSLGFLVAARVLQGLSGGPMLPLTQTLLLRIFPREKAMAANGLWAMTTLTAPVIGPILGGWICDNYSWSWIFFINVPIAIICSWLTWQLLKGFERELVRSPIDVIGLVLLVVWVGAFQIMIDEGKDLDWFSSNYIVALAIIAAIGFATFLIWELGEKHPIVNLSVFRHRGYSICVFTISLAFGGYFAANVITPLWLQNFMGYTPTWSGETTAWSGVTAFFVAPLAAIWARKTDPRRLIFGGLMWLGLITFGRCFLNTDASYWWIALPIMLMGLGSPFFFVPLIGLALMNVEESETASAAGLMTFLRTLSGAFATSLVNTTWEDKINYNHAELAGLVDRTGEYFRQLTESGIQTETARALINNAVTNQSAMLATNQVMMIVSVCLILSAFSIWLAPKPGKKAAGSPKPEASPRAREPG</sequence>
<feature type="transmembrane region" description="Helical" evidence="9">
    <location>
        <begin position="67"/>
        <end position="88"/>
    </location>
</feature>
<dbReference type="RefSeq" id="WP_005876358.1">
    <property type="nucleotide sequence ID" value="NZ_CABMNL010000001.1"/>
</dbReference>
<dbReference type="PANTHER" id="PTHR42718">
    <property type="entry name" value="MAJOR FACILITATOR SUPERFAMILY MULTIDRUG TRANSPORTER MFSC"/>
    <property type="match status" value="1"/>
</dbReference>
<feature type="region of interest" description="Disordered" evidence="8">
    <location>
        <begin position="510"/>
        <end position="530"/>
    </location>
</feature>
<comment type="similarity">
    <text evidence="2">Belongs to the major facilitator superfamily. EmrB family.</text>
</comment>
<dbReference type="PROSITE" id="PS50850">
    <property type="entry name" value="MFS"/>
    <property type="match status" value="1"/>
</dbReference>
<evidence type="ECO:0000256" key="4">
    <source>
        <dbReference type="ARBA" id="ARBA00022475"/>
    </source>
</evidence>
<feature type="transmembrane region" description="Helical" evidence="9">
    <location>
        <begin position="349"/>
        <end position="368"/>
    </location>
</feature>
<keyword evidence="6 9" id="KW-1133">Transmembrane helix</keyword>
<dbReference type="Pfam" id="PF07690">
    <property type="entry name" value="MFS_1"/>
    <property type="match status" value="1"/>
</dbReference>
<feature type="transmembrane region" description="Helical" evidence="9">
    <location>
        <begin position="246"/>
        <end position="265"/>
    </location>
</feature>
<feature type="transmembrane region" description="Helical" evidence="9">
    <location>
        <begin position="156"/>
        <end position="175"/>
    </location>
</feature>
<keyword evidence="3" id="KW-0813">Transport</keyword>
<protein>
    <submittedName>
        <fullName evidence="11">Drug:H+ antiporter-2 (14 Spanner) (DHA2) family drug resistance MFS transporter</fullName>
    </submittedName>
</protein>
<name>C3X2F7_9BURK</name>
<keyword evidence="7 9" id="KW-0472">Membrane</keyword>
<feature type="compositionally biased region" description="Low complexity" evidence="8">
    <location>
        <begin position="510"/>
        <end position="520"/>
    </location>
</feature>
<reference evidence="11" key="1">
    <citation type="submission" date="2011-10" db="EMBL/GenBank/DDBJ databases">
        <title>The Genome Sequence of Oxalobacter formigenes HOxBLS.</title>
        <authorList>
            <consortium name="The Broad Institute Genome Sequencing Platform"/>
            <person name="Earl A."/>
            <person name="Ward D."/>
            <person name="Feldgarden M."/>
            <person name="Gevers D."/>
            <person name="Allison M.J."/>
            <person name="Humphrey S."/>
            <person name="Young S.K."/>
            <person name="Zeng Q."/>
            <person name="Gargeya S."/>
            <person name="Fitzgerald M."/>
            <person name="Haas B."/>
            <person name="Abouelleil A."/>
            <person name="Alvarado L."/>
            <person name="Arachchi H.M."/>
            <person name="Berlin A."/>
            <person name="Brown A."/>
            <person name="Chapman S.B."/>
            <person name="Chen Z."/>
            <person name="Dunbar C."/>
            <person name="Freedman E."/>
            <person name="Gearin G."/>
            <person name="Goldberg J."/>
            <person name="Griggs A."/>
            <person name="Gujja S."/>
            <person name="Heiman D."/>
            <person name="Howarth C."/>
            <person name="Larson L."/>
            <person name="Lui A."/>
            <person name="MacDonald P.J.P."/>
            <person name="Montmayeur A."/>
            <person name="Murphy C."/>
            <person name="Neiman D."/>
            <person name="Pearson M."/>
            <person name="Priest M."/>
            <person name="Roberts A."/>
            <person name="Saif S."/>
            <person name="Shea T."/>
            <person name="Shenoy N."/>
            <person name="Sisk P."/>
            <person name="Stolte C."/>
            <person name="Sykes S."/>
            <person name="Wortman J."/>
            <person name="Nusbaum C."/>
            <person name="Birren B."/>
        </authorList>
    </citation>
    <scope>NUCLEOTIDE SEQUENCE [LARGE SCALE GENOMIC DNA]</scope>
    <source>
        <strain evidence="11">HOxBLS</strain>
    </source>
</reference>
<dbReference type="NCBIfam" id="TIGR00711">
    <property type="entry name" value="efflux_EmrB"/>
    <property type="match status" value="1"/>
</dbReference>
<feature type="transmembrane region" description="Helical" evidence="9">
    <location>
        <begin position="26"/>
        <end position="47"/>
    </location>
</feature>
<dbReference type="PANTHER" id="PTHR42718:SF9">
    <property type="entry name" value="MAJOR FACILITATOR SUPERFAMILY MULTIDRUG TRANSPORTER MFSC"/>
    <property type="match status" value="1"/>
</dbReference>
<dbReference type="EMBL" id="ACDP02000026">
    <property type="protein sequence ID" value="EEO27393.1"/>
    <property type="molecule type" value="Genomic_DNA"/>
</dbReference>
<keyword evidence="4" id="KW-1003">Cell membrane</keyword>
<feature type="transmembrane region" description="Helical" evidence="9">
    <location>
        <begin position="489"/>
        <end position="507"/>
    </location>
</feature>
<proteinExistence type="inferred from homology"/>
<dbReference type="InterPro" id="IPR004638">
    <property type="entry name" value="EmrB-like"/>
</dbReference>
<evidence type="ECO:0000256" key="1">
    <source>
        <dbReference type="ARBA" id="ARBA00004651"/>
    </source>
</evidence>
<dbReference type="Proteomes" id="UP000003973">
    <property type="component" value="Unassembled WGS sequence"/>
</dbReference>
<evidence type="ECO:0000256" key="5">
    <source>
        <dbReference type="ARBA" id="ARBA00022692"/>
    </source>
</evidence>
<dbReference type="AlphaFoldDB" id="C3X2F7"/>
<dbReference type="PRINTS" id="PR01036">
    <property type="entry name" value="TCRTETB"/>
</dbReference>
<comment type="subcellular location">
    <subcellularLocation>
        <location evidence="1">Cell membrane</location>
        <topology evidence="1">Multi-pass membrane protein</topology>
    </subcellularLocation>
</comment>
<evidence type="ECO:0000259" key="10">
    <source>
        <dbReference type="PROSITE" id="PS50850"/>
    </source>
</evidence>
<evidence type="ECO:0000313" key="12">
    <source>
        <dbReference type="Proteomes" id="UP000003973"/>
    </source>
</evidence>
<dbReference type="GO" id="GO:0005886">
    <property type="term" value="C:plasma membrane"/>
    <property type="evidence" value="ECO:0007669"/>
    <property type="project" value="UniProtKB-SubCell"/>
</dbReference>